<sequence length="278" mass="29457">MSFGGGSQNEKGGIGKSKKAGIVFPVGRMHRYMKKGNYAEKIGTGASVYAAAVIEYLVAEVLELAGNAARDNKKGRITPRHLMMAIRNDEELNRLLGSVIISQGGVIPNIEAVLLKKHTSSGPAGGSQQSQSLSQSALKESQKPNKQRVTSKRPVPPAKKSPVTKEPQGNKTRPETVNEASEEESSDAESEEGGENQEAAPNNAQTNETQNATQNNGEQEEGSEEEEREASSPPVPRTTRASSKPPQSKAPQAKPRAKAPAGKGKLPARATAAESQEA</sequence>
<dbReference type="SMART" id="SM00414">
    <property type="entry name" value="H2A"/>
    <property type="match status" value="1"/>
</dbReference>
<dbReference type="EMBL" id="BDGG01000005">
    <property type="protein sequence ID" value="GAU99316.1"/>
    <property type="molecule type" value="Genomic_DNA"/>
</dbReference>
<feature type="compositionally biased region" description="Acidic residues" evidence="10">
    <location>
        <begin position="180"/>
        <end position="195"/>
    </location>
</feature>
<keyword evidence="6" id="KW-1017">Isopeptide bond</keyword>
<evidence type="ECO:0000256" key="10">
    <source>
        <dbReference type="SAM" id="MobiDB-lite"/>
    </source>
</evidence>
<evidence type="ECO:0000313" key="14">
    <source>
        <dbReference type="Proteomes" id="UP000186922"/>
    </source>
</evidence>
<evidence type="ECO:0000259" key="11">
    <source>
        <dbReference type="Pfam" id="PF00125"/>
    </source>
</evidence>
<protein>
    <recommendedName>
        <fullName evidence="9">Histone H2A</fullName>
    </recommendedName>
</protein>
<dbReference type="PRINTS" id="PR00620">
    <property type="entry name" value="HISTONEH2A"/>
</dbReference>
<dbReference type="InterPro" id="IPR007125">
    <property type="entry name" value="H2A/H2B/H3"/>
</dbReference>
<dbReference type="GO" id="GO:0030527">
    <property type="term" value="F:structural constituent of chromatin"/>
    <property type="evidence" value="ECO:0007669"/>
    <property type="project" value="InterPro"/>
</dbReference>
<dbReference type="GO" id="GO:0046982">
    <property type="term" value="F:protein heterodimerization activity"/>
    <property type="evidence" value="ECO:0007669"/>
    <property type="project" value="InterPro"/>
</dbReference>
<feature type="compositionally biased region" description="Low complexity" evidence="10">
    <location>
        <begin position="120"/>
        <end position="139"/>
    </location>
</feature>
<comment type="similarity">
    <text evidence="4 9">Belongs to the histone H2A family.</text>
</comment>
<dbReference type="Pfam" id="PF00125">
    <property type="entry name" value="Histone"/>
    <property type="match status" value="1"/>
</dbReference>
<comment type="caution">
    <text evidence="13">The sequence shown here is derived from an EMBL/GenBank/DDBJ whole genome shotgun (WGS) entry which is preliminary data.</text>
</comment>
<keyword evidence="5 9" id="KW-0158">Chromosome</keyword>
<dbReference type="InterPro" id="IPR032454">
    <property type="entry name" value="Histone_H2A_C"/>
</dbReference>
<dbReference type="InterPro" id="IPR009072">
    <property type="entry name" value="Histone-fold"/>
</dbReference>
<evidence type="ECO:0000256" key="7">
    <source>
        <dbReference type="ARBA" id="ARBA00023242"/>
    </source>
</evidence>
<dbReference type="GO" id="GO:0003677">
    <property type="term" value="F:DNA binding"/>
    <property type="evidence" value="ECO:0007669"/>
    <property type="project" value="UniProtKB-KW"/>
</dbReference>
<feature type="domain" description="Core Histone H2A/H2B/H3" evidence="11">
    <location>
        <begin position="23"/>
        <end position="87"/>
    </location>
</feature>
<dbReference type="Pfam" id="PF16211">
    <property type="entry name" value="Histone_H2A_C"/>
    <property type="match status" value="1"/>
</dbReference>
<evidence type="ECO:0000256" key="2">
    <source>
        <dbReference type="ARBA" id="ARBA00004123"/>
    </source>
</evidence>
<dbReference type="SUPFAM" id="SSF47113">
    <property type="entry name" value="Histone-fold"/>
    <property type="match status" value="1"/>
</dbReference>
<dbReference type="FunFam" id="1.10.20.10:FF:000103">
    <property type="entry name" value="Histone H2A type 1"/>
    <property type="match status" value="1"/>
</dbReference>
<reference evidence="13 14" key="1">
    <citation type="journal article" date="2016" name="Nat. Commun.">
        <title>Extremotolerant tardigrade genome and improved radiotolerance of human cultured cells by tardigrade-unique protein.</title>
        <authorList>
            <person name="Hashimoto T."/>
            <person name="Horikawa D.D."/>
            <person name="Saito Y."/>
            <person name="Kuwahara H."/>
            <person name="Kozuka-Hata H."/>
            <person name="Shin-I T."/>
            <person name="Minakuchi Y."/>
            <person name="Ohishi K."/>
            <person name="Motoyama A."/>
            <person name="Aizu T."/>
            <person name="Enomoto A."/>
            <person name="Kondo K."/>
            <person name="Tanaka S."/>
            <person name="Hara Y."/>
            <person name="Koshikawa S."/>
            <person name="Sagara H."/>
            <person name="Miura T."/>
            <person name="Yokobori S."/>
            <person name="Miyagawa K."/>
            <person name="Suzuki Y."/>
            <person name="Kubo T."/>
            <person name="Oyama M."/>
            <person name="Kohara Y."/>
            <person name="Fujiyama A."/>
            <person name="Arakawa K."/>
            <person name="Katayama T."/>
            <person name="Toyoda A."/>
            <person name="Kunieda T."/>
        </authorList>
    </citation>
    <scope>NUCLEOTIDE SEQUENCE [LARGE SCALE GENOMIC DNA]</scope>
    <source>
        <strain evidence="13 14">YOKOZUNA-1</strain>
    </source>
</reference>
<dbReference type="Proteomes" id="UP000186922">
    <property type="component" value="Unassembled WGS sequence"/>
</dbReference>
<keyword evidence="9" id="KW-0238">DNA-binding</keyword>
<keyword evidence="8 9" id="KW-0544">Nucleosome core</keyword>
<comment type="function">
    <text evidence="1">Core component of nucleosome. Nucleosomes wrap and compact DNA into chromatin, limiting DNA accessibility to the cellular machineries which require DNA as a template. Histones thereby play a central role in transcription regulation, DNA repair, DNA replication and chromosomal stability. DNA accessibility is regulated via a complex set of post-translational modifications of histones, also called histone code, and nucleosome remodeling.</text>
</comment>
<evidence type="ECO:0000256" key="8">
    <source>
        <dbReference type="ARBA" id="ARBA00023269"/>
    </source>
</evidence>
<evidence type="ECO:0000256" key="9">
    <source>
        <dbReference type="RuleBase" id="RU003767"/>
    </source>
</evidence>
<dbReference type="Gene3D" id="1.10.20.10">
    <property type="entry name" value="Histone, subunit A"/>
    <property type="match status" value="1"/>
</dbReference>
<evidence type="ECO:0000313" key="13">
    <source>
        <dbReference type="EMBL" id="GAU99316.1"/>
    </source>
</evidence>
<dbReference type="GO" id="GO:0000786">
    <property type="term" value="C:nucleosome"/>
    <property type="evidence" value="ECO:0007669"/>
    <property type="project" value="UniProtKB-KW"/>
</dbReference>
<evidence type="ECO:0000256" key="4">
    <source>
        <dbReference type="ARBA" id="ARBA00010691"/>
    </source>
</evidence>
<proteinExistence type="inferred from homology"/>
<organism evidence="13 14">
    <name type="scientific">Ramazzottius varieornatus</name>
    <name type="common">Water bear</name>
    <name type="synonym">Tardigrade</name>
    <dbReference type="NCBI Taxonomy" id="947166"/>
    <lineage>
        <taxon>Eukaryota</taxon>
        <taxon>Metazoa</taxon>
        <taxon>Ecdysozoa</taxon>
        <taxon>Tardigrada</taxon>
        <taxon>Eutardigrada</taxon>
        <taxon>Parachela</taxon>
        <taxon>Hypsibioidea</taxon>
        <taxon>Ramazzottiidae</taxon>
        <taxon>Ramazzottius</taxon>
    </lineage>
</organism>
<gene>
    <name evidence="13" type="primary">RvY_10340-1</name>
    <name evidence="13" type="synonym">RvY_10340.1</name>
    <name evidence="13" type="ORF">RvY_10340</name>
</gene>
<evidence type="ECO:0000256" key="6">
    <source>
        <dbReference type="ARBA" id="ARBA00022499"/>
    </source>
</evidence>
<dbReference type="STRING" id="947166.A0A1D1VCF4"/>
<dbReference type="InterPro" id="IPR002119">
    <property type="entry name" value="Histone_H2A"/>
</dbReference>
<feature type="compositionally biased region" description="Acidic residues" evidence="10">
    <location>
        <begin position="218"/>
        <end position="228"/>
    </location>
</feature>
<comment type="subunit">
    <text evidence="9">The nucleosome is a histone octamer containing two molecules each of H2A, H2B, H3 and H4 assembled in one H3-H4 heterotetramer and two H2A-H2B heterodimers. The octamer wraps approximately 147 bp of DNA.</text>
</comment>
<feature type="compositionally biased region" description="Low complexity" evidence="10">
    <location>
        <begin position="240"/>
        <end position="270"/>
    </location>
</feature>
<feature type="domain" description="Histone H2A C-terminal" evidence="12">
    <location>
        <begin position="90"/>
        <end position="121"/>
    </location>
</feature>
<accession>A0A1D1VCF4</accession>
<name>A0A1D1VCF4_RAMVA</name>
<feature type="compositionally biased region" description="Low complexity" evidence="10">
    <location>
        <begin position="196"/>
        <end position="217"/>
    </location>
</feature>
<dbReference type="GO" id="GO:0005634">
    <property type="term" value="C:nucleus"/>
    <property type="evidence" value="ECO:0007669"/>
    <property type="project" value="UniProtKB-SubCell"/>
</dbReference>
<evidence type="ECO:0000259" key="12">
    <source>
        <dbReference type="Pfam" id="PF16211"/>
    </source>
</evidence>
<dbReference type="PANTHER" id="PTHR23430">
    <property type="entry name" value="HISTONE H2A"/>
    <property type="match status" value="1"/>
</dbReference>
<dbReference type="OrthoDB" id="9421954at2759"/>
<evidence type="ECO:0000256" key="3">
    <source>
        <dbReference type="ARBA" id="ARBA00004286"/>
    </source>
</evidence>
<keyword evidence="7 9" id="KW-0539">Nucleus</keyword>
<comment type="subcellular location">
    <subcellularLocation>
        <location evidence="3">Chromosome</location>
    </subcellularLocation>
    <subcellularLocation>
        <location evidence="2 9">Nucleus</location>
    </subcellularLocation>
</comment>
<dbReference type="CDD" id="cd00074">
    <property type="entry name" value="HFD_H2A"/>
    <property type="match status" value="1"/>
</dbReference>
<evidence type="ECO:0000256" key="5">
    <source>
        <dbReference type="ARBA" id="ARBA00022454"/>
    </source>
</evidence>
<evidence type="ECO:0000256" key="1">
    <source>
        <dbReference type="ARBA" id="ARBA00002001"/>
    </source>
</evidence>
<dbReference type="AlphaFoldDB" id="A0A1D1VCF4"/>
<feature type="region of interest" description="Disordered" evidence="10">
    <location>
        <begin position="118"/>
        <end position="278"/>
    </location>
</feature>
<keyword evidence="14" id="KW-1185">Reference proteome</keyword>